<dbReference type="InterPro" id="IPR002197">
    <property type="entry name" value="HTH_Fis"/>
</dbReference>
<dbReference type="SUPFAM" id="SSF52540">
    <property type="entry name" value="P-loop containing nucleoside triphosphate hydrolases"/>
    <property type="match status" value="1"/>
</dbReference>
<dbReference type="FunFam" id="3.40.50.300:FF:000006">
    <property type="entry name" value="DNA-binding transcriptional regulator NtrC"/>
    <property type="match status" value="1"/>
</dbReference>
<dbReference type="Gene3D" id="1.10.8.60">
    <property type="match status" value="1"/>
</dbReference>
<evidence type="ECO:0000256" key="3">
    <source>
        <dbReference type="ARBA" id="ARBA00023015"/>
    </source>
</evidence>
<dbReference type="SUPFAM" id="SSF46689">
    <property type="entry name" value="Homeodomain-like"/>
    <property type="match status" value="1"/>
</dbReference>
<keyword evidence="2" id="KW-0067">ATP-binding</keyword>
<proteinExistence type="predicted"/>
<gene>
    <name evidence="7" type="ORF">BAE27_15345</name>
</gene>
<evidence type="ECO:0000313" key="7">
    <source>
        <dbReference type="EMBL" id="OFC28665.1"/>
    </source>
</evidence>
<dbReference type="PROSITE" id="PS00688">
    <property type="entry name" value="SIGMA54_INTERACT_3"/>
    <property type="match status" value="1"/>
</dbReference>
<dbReference type="Pfam" id="PF02954">
    <property type="entry name" value="HTH_8"/>
    <property type="match status" value="1"/>
</dbReference>
<organism evidence="7 8">
    <name type="scientific">Acidithiobacillus caldus</name>
    <dbReference type="NCBI Taxonomy" id="33059"/>
    <lineage>
        <taxon>Bacteria</taxon>
        <taxon>Pseudomonadati</taxon>
        <taxon>Pseudomonadota</taxon>
        <taxon>Acidithiobacillia</taxon>
        <taxon>Acidithiobacillales</taxon>
        <taxon>Acidithiobacillaceae</taxon>
        <taxon>Acidithiobacillus</taxon>
    </lineage>
</organism>
<dbReference type="GO" id="GO:0043565">
    <property type="term" value="F:sequence-specific DNA binding"/>
    <property type="evidence" value="ECO:0007669"/>
    <property type="project" value="InterPro"/>
</dbReference>
<keyword evidence="5" id="KW-0804">Transcription</keyword>
<dbReference type="InterPro" id="IPR009057">
    <property type="entry name" value="Homeodomain-like_sf"/>
</dbReference>
<evidence type="ECO:0000256" key="1">
    <source>
        <dbReference type="ARBA" id="ARBA00022741"/>
    </source>
</evidence>
<comment type="caution">
    <text evidence="7">The sequence shown here is derived from an EMBL/GenBank/DDBJ whole genome shotgun (WGS) entry which is preliminary data.</text>
</comment>
<dbReference type="Proteomes" id="UP000175616">
    <property type="component" value="Unassembled WGS sequence"/>
</dbReference>
<dbReference type="GO" id="GO:0006355">
    <property type="term" value="P:regulation of DNA-templated transcription"/>
    <property type="evidence" value="ECO:0007669"/>
    <property type="project" value="InterPro"/>
</dbReference>
<sequence length="294" mass="33073">MVSRAIHDSSDRAGKPFVAINCAAVPAELMESVLFGHEKGAFTGAYARSPGKFEQADGGTLLLDEIGEMPLSMQAKLLRVLQERKIDRVGGRDSVPVDVRVIAATHRDLQERILKKQFREDLYYRLNVYPIELPALRDRKEDIPLLVKHFTRELRKRGYPELSFTDEAMAALQACAWPGNVRELVNLVERMAVQALQREKREVAFNDLPETLKKQSSKTVLPDVLVGGDSARLPQGRTLSQHLENIEREIISTTLRAVAGNLSRAARELGMPRTTLLSRMQSLKLDKERCVHRG</sequence>
<dbReference type="Pfam" id="PF25601">
    <property type="entry name" value="AAA_lid_14"/>
    <property type="match status" value="1"/>
</dbReference>
<evidence type="ECO:0000256" key="2">
    <source>
        <dbReference type="ARBA" id="ARBA00022840"/>
    </source>
</evidence>
<dbReference type="InterPro" id="IPR002078">
    <property type="entry name" value="Sigma_54_int"/>
</dbReference>
<feature type="domain" description="Sigma-54 factor interaction" evidence="6">
    <location>
        <begin position="1"/>
        <end position="193"/>
    </location>
</feature>
<dbReference type="AlphaFoldDB" id="A0A1E7YIU5"/>
<dbReference type="InterPro" id="IPR025944">
    <property type="entry name" value="Sigma_54_int_dom_CS"/>
</dbReference>
<evidence type="ECO:0000256" key="5">
    <source>
        <dbReference type="ARBA" id="ARBA00023163"/>
    </source>
</evidence>
<dbReference type="InterPro" id="IPR025943">
    <property type="entry name" value="Sigma_54_int_dom_ATP-bd_2"/>
</dbReference>
<dbReference type="GO" id="GO:0005524">
    <property type="term" value="F:ATP binding"/>
    <property type="evidence" value="ECO:0007669"/>
    <property type="project" value="UniProtKB-KW"/>
</dbReference>
<dbReference type="InterPro" id="IPR027417">
    <property type="entry name" value="P-loop_NTPase"/>
</dbReference>
<name>A0A1E7YIU5_9PROT</name>
<keyword evidence="4" id="KW-0238">DNA-binding</keyword>
<dbReference type="Gene3D" id="3.40.50.300">
    <property type="entry name" value="P-loop containing nucleotide triphosphate hydrolases"/>
    <property type="match status" value="1"/>
</dbReference>
<dbReference type="PROSITE" id="PS50045">
    <property type="entry name" value="SIGMA54_INTERACT_4"/>
    <property type="match status" value="1"/>
</dbReference>
<accession>A0A1E7YIU5</accession>
<keyword evidence="1" id="KW-0547">Nucleotide-binding</keyword>
<dbReference type="CDD" id="cd00009">
    <property type="entry name" value="AAA"/>
    <property type="match status" value="1"/>
</dbReference>
<keyword evidence="3" id="KW-0805">Transcription regulation</keyword>
<reference evidence="7 8" key="1">
    <citation type="submission" date="2016-06" db="EMBL/GenBank/DDBJ databases">
        <title>Gene turnover analysis identifies the evolutionary adaptation of the extremophile Acidithiobacillus caldus.</title>
        <authorList>
            <person name="Zhang X."/>
        </authorList>
    </citation>
    <scope>NUCLEOTIDE SEQUENCE [LARGE SCALE GENOMIC DNA]</scope>
    <source>
        <strain evidence="7 8">DX</strain>
    </source>
</reference>
<dbReference type="Pfam" id="PF00158">
    <property type="entry name" value="Sigma54_activat"/>
    <property type="match status" value="1"/>
</dbReference>
<protein>
    <recommendedName>
        <fullName evidence="6">Sigma-54 factor interaction domain-containing protein</fullName>
    </recommendedName>
</protein>
<evidence type="ECO:0000259" key="6">
    <source>
        <dbReference type="PROSITE" id="PS50045"/>
    </source>
</evidence>
<evidence type="ECO:0000256" key="4">
    <source>
        <dbReference type="ARBA" id="ARBA00023125"/>
    </source>
</evidence>
<dbReference type="PANTHER" id="PTHR32071">
    <property type="entry name" value="TRANSCRIPTIONAL REGULATORY PROTEIN"/>
    <property type="match status" value="1"/>
</dbReference>
<dbReference type="EMBL" id="LZYE01000380">
    <property type="protein sequence ID" value="OFC28665.1"/>
    <property type="molecule type" value="Genomic_DNA"/>
</dbReference>
<dbReference type="InterPro" id="IPR058031">
    <property type="entry name" value="AAA_lid_NorR"/>
</dbReference>
<dbReference type="PRINTS" id="PR01590">
    <property type="entry name" value="HTHFIS"/>
</dbReference>
<dbReference type="PROSITE" id="PS00676">
    <property type="entry name" value="SIGMA54_INTERACT_2"/>
    <property type="match status" value="1"/>
</dbReference>
<dbReference type="Gene3D" id="1.10.10.60">
    <property type="entry name" value="Homeodomain-like"/>
    <property type="match status" value="1"/>
</dbReference>
<dbReference type="PANTHER" id="PTHR32071:SF57">
    <property type="entry name" value="C4-DICARBOXYLATE TRANSPORT TRANSCRIPTIONAL REGULATORY PROTEIN DCTD"/>
    <property type="match status" value="1"/>
</dbReference>
<evidence type="ECO:0000313" key="8">
    <source>
        <dbReference type="Proteomes" id="UP000175616"/>
    </source>
</evidence>